<protein>
    <submittedName>
        <fullName evidence="1">Uncharacterized protein</fullName>
    </submittedName>
</protein>
<name>A0A8H5BR62_9AGAR</name>
<gene>
    <name evidence="1" type="ORF">D9758_018023</name>
</gene>
<dbReference type="EMBL" id="JAACJM010000373">
    <property type="protein sequence ID" value="KAF5328022.1"/>
    <property type="molecule type" value="Genomic_DNA"/>
</dbReference>
<reference evidence="1 2" key="1">
    <citation type="journal article" date="2020" name="ISME J.">
        <title>Uncovering the hidden diversity of litter-decomposition mechanisms in mushroom-forming fungi.</title>
        <authorList>
            <person name="Floudas D."/>
            <person name="Bentzer J."/>
            <person name="Ahren D."/>
            <person name="Johansson T."/>
            <person name="Persson P."/>
            <person name="Tunlid A."/>
        </authorList>
    </citation>
    <scope>NUCLEOTIDE SEQUENCE [LARGE SCALE GENOMIC DNA]</scope>
    <source>
        <strain evidence="1 2">CBS 291.85</strain>
    </source>
</reference>
<keyword evidence="2" id="KW-1185">Reference proteome</keyword>
<dbReference type="Proteomes" id="UP000559256">
    <property type="component" value="Unassembled WGS sequence"/>
</dbReference>
<accession>A0A8H5BR62</accession>
<proteinExistence type="predicted"/>
<evidence type="ECO:0000313" key="1">
    <source>
        <dbReference type="EMBL" id="KAF5328022.1"/>
    </source>
</evidence>
<comment type="caution">
    <text evidence="1">The sequence shown here is derived from an EMBL/GenBank/DDBJ whole genome shotgun (WGS) entry which is preliminary data.</text>
</comment>
<evidence type="ECO:0000313" key="2">
    <source>
        <dbReference type="Proteomes" id="UP000559256"/>
    </source>
</evidence>
<sequence>MLLGKDIAWEVWLSSPPGCGAFQRKTQIGRLGSHLRVDIAVNFQGLLALKAKRERAWVKDKGTKIGKVDEVVEKGDDEENEKHTARLSGTTGENLQQHLPGYDFYLLVPSSSPAVCFSDYRSDTSTIHQANARNTENLDIDRQLTTLLSIRASGIRFVMTDLGGDSVLV</sequence>
<dbReference type="AlphaFoldDB" id="A0A8H5BR62"/>
<organism evidence="1 2">
    <name type="scientific">Tetrapyrgos nigripes</name>
    <dbReference type="NCBI Taxonomy" id="182062"/>
    <lineage>
        <taxon>Eukaryota</taxon>
        <taxon>Fungi</taxon>
        <taxon>Dikarya</taxon>
        <taxon>Basidiomycota</taxon>
        <taxon>Agaricomycotina</taxon>
        <taxon>Agaricomycetes</taxon>
        <taxon>Agaricomycetidae</taxon>
        <taxon>Agaricales</taxon>
        <taxon>Marasmiineae</taxon>
        <taxon>Marasmiaceae</taxon>
        <taxon>Tetrapyrgos</taxon>
    </lineage>
</organism>